<keyword evidence="1" id="KW-0472">Membrane</keyword>
<reference evidence="4" key="1">
    <citation type="submission" date="2016-06" db="UniProtKB">
        <authorList>
            <consortium name="WormBaseParasite"/>
        </authorList>
    </citation>
    <scope>IDENTIFICATION</scope>
</reference>
<evidence type="ECO:0000313" key="2">
    <source>
        <dbReference type="EMBL" id="VDN25477.1"/>
    </source>
</evidence>
<keyword evidence="1" id="KW-0812">Transmembrane</keyword>
<protein>
    <submittedName>
        <fullName evidence="4">Peptidase A1 domain-containing protein</fullName>
    </submittedName>
</protein>
<dbReference type="EMBL" id="UYRT01082090">
    <property type="protein sequence ID" value="VDN25477.1"/>
    <property type="molecule type" value="Genomic_DNA"/>
</dbReference>
<dbReference type="WBParaSite" id="GPUH_0001517801-mRNA-1">
    <property type="protein sequence ID" value="GPUH_0001517801-mRNA-1"/>
    <property type="gene ID" value="GPUH_0001517801"/>
</dbReference>
<feature type="transmembrane region" description="Helical" evidence="1">
    <location>
        <begin position="199"/>
        <end position="226"/>
    </location>
</feature>
<keyword evidence="3" id="KW-1185">Reference proteome</keyword>
<dbReference type="Proteomes" id="UP000271098">
    <property type="component" value="Unassembled WGS sequence"/>
</dbReference>
<organism evidence="4">
    <name type="scientific">Gongylonema pulchrum</name>
    <dbReference type="NCBI Taxonomy" id="637853"/>
    <lineage>
        <taxon>Eukaryota</taxon>
        <taxon>Metazoa</taxon>
        <taxon>Ecdysozoa</taxon>
        <taxon>Nematoda</taxon>
        <taxon>Chromadorea</taxon>
        <taxon>Rhabditida</taxon>
        <taxon>Spirurina</taxon>
        <taxon>Spiruromorpha</taxon>
        <taxon>Spiruroidea</taxon>
        <taxon>Gongylonematidae</taxon>
        <taxon>Gongylonema</taxon>
    </lineage>
</organism>
<sequence length="376" mass="42698">MQYSTVRKFEVFGWSIIEITQRHLEIKAESQSDLLFELRLFVDYALCASVEIKSEVRIDRASGYSHIQNLPTAQLHMNRWETYQYSPPNTLQQVAARDAAFFGVEAFQHGTIGNFLGSNIEGVMQKPVVVKEVAVRRIFFGIFYTNLCNGNLFCDLNPLFQTLLKASLQSECKSFYVLSDEHTAENGICMHSSNIINRLMAGVFVLLGFVLLVFIVGACIVIFCYWRTKNEQRYKAREYSSYGSQIGMHPDSCYNSYTNPVMLQSGGHISWMGFGEENLLDAENPSVGHGLLSIPLAVKYYKINFLPIEKICRQVKTPVFLFTTCKKDVKELGINSSPSWNYLLVRLNGFVDSLFLGLFRINVDGGFESLAYTRTN</sequence>
<proteinExistence type="predicted"/>
<accession>A0A183E2G7</accession>
<dbReference type="OrthoDB" id="5919351at2759"/>
<reference evidence="2 3" key="2">
    <citation type="submission" date="2018-11" db="EMBL/GenBank/DDBJ databases">
        <authorList>
            <consortium name="Pathogen Informatics"/>
        </authorList>
    </citation>
    <scope>NUCLEOTIDE SEQUENCE [LARGE SCALE GENOMIC DNA]</scope>
</reference>
<name>A0A183E2G7_9BILA</name>
<evidence type="ECO:0000313" key="4">
    <source>
        <dbReference type="WBParaSite" id="GPUH_0001517801-mRNA-1"/>
    </source>
</evidence>
<evidence type="ECO:0000256" key="1">
    <source>
        <dbReference type="SAM" id="Phobius"/>
    </source>
</evidence>
<evidence type="ECO:0000313" key="3">
    <source>
        <dbReference type="Proteomes" id="UP000271098"/>
    </source>
</evidence>
<dbReference type="AlphaFoldDB" id="A0A183E2G7"/>
<gene>
    <name evidence="2" type="ORF">GPUH_LOCUS15158</name>
</gene>
<keyword evidence="1" id="KW-1133">Transmembrane helix</keyword>